<dbReference type="Proteomes" id="UP000324897">
    <property type="component" value="Chromosome 1"/>
</dbReference>
<evidence type="ECO:0000313" key="1">
    <source>
        <dbReference type="EMBL" id="TVU31312.1"/>
    </source>
</evidence>
<dbReference type="EMBL" id="RWGY01000011">
    <property type="protein sequence ID" value="TVU31312.1"/>
    <property type="molecule type" value="Genomic_DNA"/>
</dbReference>
<gene>
    <name evidence="1" type="ORF">EJB05_22994</name>
</gene>
<accession>A0A5J9V543</accession>
<sequence length="60" mass="6845">MSADRGIFAPPVDVGQAITGTLRPARFSVRFEKVEELRMSESWRMHALQKLINFTSSHQI</sequence>
<dbReference type="AlphaFoldDB" id="A0A5J9V543"/>
<organism evidence="1 2">
    <name type="scientific">Eragrostis curvula</name>
    <name type="common">weeping love grass</name>
    <dbReference type="NCBI Taxonomy" id="38414"/>
    <lineage>
        <taxon>Eukaryota</taxon>
        <taxon>Viridiplantae</taxon>
        <taxon>Streptophyta</taxon>
        <taxon>Embryophyta</taxon>
        <taxon>Tracheophyta</taxon>
        <taxon>Spermatophyta</taxon>
        <taxon>Magnoliopsida</taxon>
        <taxon>Liliopsida</taxon>
        <taxon>Poales</taxon>
        <taxon>Poaceae</taxon>
        <taxon>PACMAD clade</taxon>
        <taxon>Chloridoideae</taxon>
        <taxon>Eragrostideae</taxon>
        <taxon>Eragrostidinae</taxon>
        <taxon>Eragrostis</taxon>
    </lineage>
</organism>
<keyword evidence="2" id="KW-1185">Reference proteome</keyword>
<evidence type="ECO:0000313" key="2">
    <source>
        <dbReference type="Proteomes" id="UP000324897"/>
    </source>
</evidence>
<proteinExistence type="predicted"/>
<comment type="caution">
    <text evidence="1">The sequence shown here is derived from an EMBL/GenBank/DDBJ whole genome shotgun (WGS) entry which is preliminary data.</text>
</comment>
<name>A0A5J9V543_9POAL</name>
<reference evidence="1 2" key="1">
    <citation type="journal article" date="2019" name="Sci. Rep.">
        <title>A high-quality genome of Eragrostis curvula grass provides insights into Poaceae evolution and supports new strategies to enhance forage quality.</title>
        <authorList>
            <person name="Carballo J."/>
            <person name="Santos B.A.C.M."/>
            <person name="Zappacosta D."/>
            <person name="Garbus I."/>
            <person name="Selva J.P."/>
            <person name="Gallo C.A."/>
            <person name="Diaz A."/>
            <person name="Albertini E."/>
            <person name="Caccamo M."/>
            <person name="Echenique V."/>
        </authorList>
    </citation>
    <scope>NUCLEOTIDE SEQUENCE [LARGE SCALE GENOMIC DNA]</scope>
    <source>
        <strain evidence="2">cv. Victoria</strain>
        <tissue evidence="1">Leaf</tissue>
    </source>
</reference>
<dbReference type="Gramene" id="TVU31312">
    <property type="protein sequence ID" value="TVU31312"/>
    <property type="gene ID" value="EJB05_22994"/>
</dbReference>
<protein>
    <submittedName>
        <fullName evidence="1">Uncharacterized protein</fullName>
    </submittedName>
</protein>